<reference evidence="2" key="1">
    <citation type="submission" date="2010-12" db="EMBL/GenBank/DDBJ databases">
        <title>Complete sequence of Desulfovibrio aespoeensis Aspo-2.</title>
        <authorList>
            <consortium name="US DOE Joint Genome Institute"/>
            <person name="Lucas S."/>
            <person name="Copeland A."/>
            <person name="Lapidus A."/>
            <person name="Cheng J.-F."/>
            <person name="Goodwin L."/>
            <person name="Pitluck S."/>
            <person name="Chertkov O."/>
            <person name="Misra M."/>
            <person name="Detter J.C."/>
            <person name="Han C."/>
            <person name="Tapia R."/>
            <person name="Land M."/>
            <person name="Hauser L."/>
            <person name="Kyrpides N."/>
            <person name="Ivanova N."/>
            <person name="Ovchinnikova G."/>
            <person name="Pedersen K."/>
            <person name="Jagevall S."/>
            <person name="Hazen T."/>
            <person name="Woyke T."/>
        </authorList>
    </citation>
    <scope>NUCLEOTIDE SEQUENCE [LARGE SCALE GENOMIC DNA]</scope>
    <source>
        <strain evidence="2">ATCC 700646 / DSM 10631 / Aspo-2</strain>
    </source>
</reference>
<evidence type="ECO:0000313" key="2">
    <source>
        <dbReference type="Proteomes" id="UP000002191"/>
    </source>
</evidence>
<dbReference type="EMBL" id="CP002431">
    <property type="protein sequence ID" value="ADU61464.1"/>
    <property type="molecule type" value="Genomic_DNA"/>
</dbReference>
<keyword evidence="2" id="KW-1185">Reference proteome</keyword>
<organism evidence="1 2">
    <name type="scientific">Pseudodesulfovibrio aespoeensis (strain ATCC 700646 / DSM 10631 / Aspo-2)</name>
    <name type="common">Desulfovibrio aespoeensis</name>
    <dbReference type="NCBI Taxonomy" id="643562"/>
    <lineage>
        <taxon>Bacteria</taxon>
        <taxon>Pseudomonadati</taxon>
        <taxon>Thermodesulfobacteriota</taxon>
        <taxon>Desulfovibrionia</taxon>
        <taxon>Desulfovibrionales</taxon>
        <taxon>Desulfovibrionaceae</taxon>
    </lineage>
</organism>
<dbReference type="Proteomes" id="UP000002191">
    <property type="component" value="Chromosome"/>
</dbReference>
<dbReference type="AlphaFoldDB" id="E6VXK6"/>
<accession>E6VXK6</accession>
<evidence type="ECO:0000313" key="1">
    <source>
        <dbReference type="EMBL" id="ADU61464.1"/>
    </source>
</evidence>
<dbReference type="HOGENOM" id="CLU_2896681_0_0_7"/>
<reference evidence="1 2" key="2">
    <citation type="journal article" date="2014" name="Genome Announc.">
        <title>Complete Genome Sequence of the Subsurface, Mesophilic Sulfate-Reducing Bacterium Desulfovibrio aespoeensis Aspo-2.</title>
        <authorList>
            <person name="Pedersen K."/>
            <person name="Bengtsson A."/>
            <person name="Edlund J."/>
            <person name="Rabe L."/>
            <person name="Hazen T."/>
            <person name="Chakraborty R."/>
            <person name="Goodwin L."/>
            <person name="Shapiro N."/>
        </authorList>
    </citation>
    <scope>NUCLEOTIDE SEQUENCE [LARGE SCALE GENOMIC DNA]</scope>
    <source>
        <strain evidence="2">ATCC 700646 / DSM 10631 / Aspo-2</strain>
    </source>
</reference>
<sequence>MTPADARHRLYLISYALDELGLVTEDATETTLSSTLGILSKAMEDCIAVIHPFVPDPVRHDD</sequence>
<dbReference type="KEGG" id="das:Daes_0442"/>
<name>E6VXK6_PSEA9</name>
<gene>
    <name evidence="1" type="ordered locus">Daes_0442</name>
</gene>
<dbReference type="STRING" id="643562.Daes_0442"/>
<protein>
    <submittedName>
        <fullName evidence="1">Uncharacterized protein</fullName>
    </submittedName>
</protein>
<proteinExistence type="predicted"/>